<keyword evidence="1" id="KW-1133">Transmembrane helix</keyword>
<reference evidence="2" key="2">
    <citation type="journal article" date="2015" name="Fish Shellfish Immunol.">
        <title>Early steps in the European eel (Anguilla anguilla)-Vibrio vulnificus interaction in the gills: Role of the RtxA13 toxin.</title>
        <authorList>
            <person name="Callol A."/>
            <person name="Pajuelo D."/>
            <person name="Ebbesson L."/>
            <person name="Teles M."/>
            <person name="MacKenzie S."/>
            <person name="Amaro C."/>
        </authorList>
    </citation>
    <scope>NUCLEOTIDE SEQUENCE</scope>
</reference>
<dbReference type="AlphaFoldDB" id="A0A0E9WLT2"/>
<feature type="transmembrane region" description="Helical" evidence="1">
    <location>
        <begin position="6"/>
        <end position="27"/>
    </location>
</feature>
<sequence length="32" mass="3629">MVRLNSAFLMDDVCVVLCITFTSVLCFRTLAF</sequence>
<organism evidence="2">
    <name type="scientific">Anguilla anguilla</name>
    <name type="common">European freshwater eel</name>
    <name type="synonym">Muraena anguilla</name>
    <dbReference type="NCBI Taxonomy" id="7936"/>
    <lineage>
        <taxon>Eukaryota</taxon>
        <taxon>Metazoa</taxon>
        <taxon>Chordata</taxon>
        <taxon>Craniata</taxon>
        <taxon>Vertebrata</taxon>
        <taxon>Euteleostomi</taxon>
        <taxon>Actinopterygii</taxon>
        <taxon>Neopterygii</taxon>
        <taxon>Teleostei</taxon>
        <taxon>Anguilliformes</taxon>
        <taxon>Anguillidae</taxon>
        <taxon>Anguilla</taxon>
    </lineage>
</organism>
<evidence type="ECO:0000313" key="2">
    <source>
        <dbReference type="EMBL" id="JAH91241.1"/>
    </source>
</evidence>
<name>A0A0E9WLT2_ANGAN</name>
<dbReference type="EMBL" id="GBXM01017336">
    <property type="protein sequence ID" value="JAH91241.1"/>
    <property type="molecule type" value="Transcribed_RNA"/>
</dbReference>
<protein>
    <submittedName>
        <fullName evidence="2">Uncharacterized protein</fullName>
    </submittedName>
</protein>
<proteinExistence type="predicted"/>
<keyword evidence="1" id="KW-0472">Membrane</keyword>
<reference evidence="2" key="1">
    <citation type="submission" date="2014-11" db="EMBL/GenBank/DDBJ databases">
        <authorList>
            <person name="Amaro Gonzalez C."/>
        </authorList>
    </citation>
    <scope>NUCLEOTIDE SEQUENCE</scope>
</reference>
<accession>A0A0E9WLT2</accession>
<evidence type="ECO:0000256" key="1">
    <source>
        <dbReference type="SAM" id="Phobius"/>
    </source>
</evidence>
<keyword evidence="1" id="KW-0812">Transmembrane</keyword>